<keyword evidence="1" id="KW-1133">Transmembrane helix</keyword>
<accession>F8NB45</accession>
<dbReference type="OrthoDB" id="1027344at2"/>
<dbReference type="STRING" id="688246.Premu_0381"/>
<proteinExistence type="predicted"/>
<dbReference type="RefSeq" id="WP_007572668.1">
    <property type="nucleotide sequence ID" value="NZ_BPTS01000001.1"/>
</dbReference>
<organism evidence="2 3">
    <name type="scientific">Hallella multisaccharivorax DSM 17128</name>
    <dbReference type="NCBI Taxonomy" id="688246"/>
    <lineage>
        <taxon>Bacteria</taxon>
        <taxon>Pseudomonadati</taxon>
        <taxon>Bacteroidota</taxon>
        <taxon>Bacteroidia</taxon>
        <taxon>Bacteroidales</taxon>
        <taxon>Prevotellaceae</taxon>
        <taxon>Hallella</taxon>
    </lineage>
</organism>
<protein>
    <submittedName>
        <fullName evidence="2">Uncharacterized protein</fullName>
    </submittedName>
</protein>
<dbReference type="eggNOG" id="ENOG5032RMQ">
    <property type="taxonomic scope" value="Bacteria"/>
</dbReference>
<dbReference type="EMBL" id="GL945017">
    <property type="protein sequence ID" value="EGN55863.1"/>
    <property type="molecule type" value="Genomic_DNA"/>
</dbReference>
<name>F8NB45_9BACT</name>
<gene>
    <name evidence="2" type="ORF">Premu_0381</name>
</gene>
<keyword evidence="3" id="KW-1185">Reference proteome</keyword>
<reference evidence="3" key="1">
    <citation type="journal article" date="2011" name="Stand. Genomic Sci.">
        <title>Non-contiguous finished genome sequence of the opportunistic oral pathogen Prevotella multisaccharivorax type strain (PPPA20).</title>
        <authorList>
            <person name="Pati A."/>
            <person name="Gronow S."/>
            <person name="Lu M."/>
            <person name="Lapidus A."/>
            <person name="Nolan M."/>
            <person name="Lucas S."/>
            <person name="Hammon N."/>
            <person name="Deshpande S."/>
            <person name="Cheng J.F."/>
            <person name="Tapia R."/>
            <person name="Han C."/>
            <person name="Goodwin L."/>
            <person name="Pitluck S."/>
            <person name="Liolios K."/>
            <person name="Pagani I."/>
            <person name="Mavromatis K."/>
            <person name="Mikhailova N."/>
            <person name="Huntemann M."/>
            <person name="Chen A."/>
            <person name="Palaniappan K."/>
            <person name="Land M."/>
            <person name="Hauser L."/>
            <person name="Detter J.C."/>
            <person name="Brambilla E.M."/>
            <person name="Rohde M."/>
            <person name="Goker M."/>
            <person name="Woyke T."/>
            <person name="Bristow J."/>
            <person name="Eisen J.A."/>
            <person name="Markowitz V."/>
            <person name="Hugenholtz P."/>
            <person name="Kyrpides N.C."/>
            <person name="Klenk H.P."/>
            <person name="Ivanova N."/>
        </authorList>
    </citation>
    <scope>NUCLEOTIDE SEQUENCE [LARGE SCALE GENOMIC DNA]</scope>
    <source>
        <strain evidence="3">DSM 17128</strain>
    </source>
</reference>
<sequence length="109" mass="13215">MKVITNTIIPPKGYKAITILNIIFVRKGCTMSAVDINHESIHWAQEKELLIVGFYLLYVLEFFFRLLLLRDWHKAYRSISFERECYENEMDINYTRNRERFKWISYLKG</sequence>
<feature type="transmembrane region" description="Helical" evidence="1">
    <location>
        <begin position="49"/>
        <end position="68"/>
    </location>
</feature>
<dbReference type="AlphaFoldDB" id="F8NB45"/>
<evidence type="ECO:0000313" key="2">
    <source>
        <dbReference type="EMBL" id="EGN55863.1"/>
    </source>
</evidence>
<keyword evidence="1" id="KW-0472">Membrane</keyword>
<dbReference type="HOGENOM" id="CLU_137778_1_0_10"/>
<dbReference type="Proteomes" id="UP000002772">
    <property type="component" value="Unassembled WGS sequence"/>
</dbReference>
<evidence type="ECO:0000256" key="1">
    <source>
        <dbReference type="SAM" id="Phobius"/>
    </source>
</evidence>
<evidence type="ECO:0000313" key="3">
    <source>
        <dbReference type="Proteomes" id="UP000002772"/>
    </source>
</evidence>
<keyword evidence="1" id="KW-0812">Transmembrane</keyword>